<dbReference type="GO" id="GO:0008270">
    <property type="term" value="F:zinc ion binding"/>
    <property type="evidence" value="ECO:0007669"/>
    <property type="project" value="UniProtKB-UniRule"/>
</dbReference>
<feature type="binding site" evidence="12">
    <location>
        <position position="289"/>
    </location>
    <ligand>
        <name>Zn(2+)</name>
        <dbReference type="ChEBI" id="CHEBI:29105"/>
    </ligand>
</feature>
<dbReference type="Pfam" id="PF09190">
    <property type="entry name" value="DALR_2"/>
    <property type="match status" value="1"/>
</dbReference>
<dbReference type="CDD" id="cd00672">
    <property type="entry name" value="CysRS_core"/>
    <property type="match status" value="1"/>
</dbReference>
<evidence type="ECO:0000256" key="7">
    <source>
        <dbReference type="ARBA" id="ARBA00022833"/>
    </source>
</evidence>
<dbReference type="AlphaFoldDB" id="A0A087VT37"/>
<evidence type="ECO:0000256" key="1">
    <source>
        <dbReference type="ARBA" id="ARBA00005594"/>
    </source>
</evidence>
<evidence type="ECO:0000313" key="15">
    <source>
        <dbReference type="EMBL" id="AIC91501.1"/>
    </source>
</evidence>
<evidence type="ECO:0000256" key="4">
    <source>
        <dbReference type="ARBA" id="ARBA00022598"/>
    </source>
</evidence>
<dbReference type="KEGG" id="bii:BINDI_0216"/>
<evidence type="ECO:0000259" key="14">
    <source>
        <dbReference type="SMART" id="SM00840"/>
    </source>
</evidence>
<feature type="short sequence motif" description="'KMSKS' region" evidence="12">
    <location>
        <begin position="316"/>
        <end position="320"/>
    </location>
</feature>
<keyword evidence="6 12" id="KW-0547">Nucleotide-binding</keyword>
<comment type="similarity">
    <text evidence="1 12">Belongs to the class-I aminoacyl-tRNA synthetase family.</text>
</comment>
<evidence type="ECO:0000256" key="12">
    <source>
        <dbReference type="HAMAP-Rule" id="MF_00041"/>
    </source>
</evidence>
<dbReference type="SUPFAM" id="SSF52374">
    <property type="entry name" value="Nucleotidylyl transferase"/>
    <property type="match status" value="1"/>
</dbReference>
<evidence type="ECO:0000256" key="2">
    <source>
        <dbReference type="ARBA" id="ARBA00011245"/>
    </source>
</evidence>
<evidence type="ECO:0000256" key="10">
    <source>
        <dbReference type="ARBA" id="ARBA00023146"/>
    </source>
</evidence>
<dbReference type="Proteomes" id="UP000028569">
    <property type="component" value="Chromosome"/>
</dbReference>
<dbReference type="EMBL" id="CP006018">
    <property type="protein sequence ID" value="AIC91501.1"/>
    <property type="molecule type" value="Genomic_DNA"/>
</dbReference>
<evidence type="ECO:0000256" key="9">
    <source>
        <dbReference type="ARBA" id="ARBA00022917"/>
    </source>
</evidence>
<keyword evidence="9 12" id="KW-0648">Protein biosynthesis</keyword>
<dbReference type="GO" id="GO:0005829">
    <property type="term" value="C:cytosol"/>
    <property type="evidence" value="ECO:0007669"/>
    <property type="project" value="TreeGrafter"/>
</dbReference>
<dbReference type="PANTHER" id="PTHR10890">
    <property type="entry name" value="CYSTEINYL-TRNA SYNTHETASE"/>
    <property type="match status" value="1"/>
</dbReference>
<evidence type="ECO:0000313" key="16">
    <source>
        <dbReference type="Proteomes" id="UP000028569"/>
    </source>
</evidence>
<dbReference type="RefSeq" id="WP_033491644.1">
    <property type="nucleotide sequence ID" value="NZ_CP006018.1"/>
</dbReference>
<dbReference type="HOGENOM" id="CLU_013528_0_1_11"/>
<dbReference type="InterPro" id="IPR015273">
    <property type="entry name" value="Cys-tRNA-synt_Ia_DALR"/>
</dbReference>
<dbReference type="InterPro" id="IPR015803">
    <property type="entry name" value="Cys-tRNA-ligase"/>
</dbReference>
<dbReference type="GO" id="GO:0005524">
    <property type="term" value="F:ATP binding"/>
    <property type="evidence" value="ECO:0007669"/>
    <property type="project" value="UniProtKB-UniRule"/>
</dbReference>
<evidence type="ECO:0000256" key="5">
    <source>
        <dbReference type="ARBA" id="ARBA00022723"/>
    </source>
</evidence>
<feature type="binding site" evidence="12">
    <location>
        <position position="285"/>
    </location>
    <ligand>
        <name>Zn(2+)</name>
        <dbReference type="ChEBI" id="CHEBI:29105"/>
    </ligand>
</feature>
<evidence type="ECO:0000256" key="6">
    <source>
        <dbReference type="ARBA" id="ARBA00022741"/>
    </source>
</evidence>
<dbReference type="InterPro" id="IPR009080">
    <property type="entry name" value="tRNAsynth_Ia_anticodon-bd"/>
</dbReference>
<protein>
    <recommendedName>
        <fullName evidence="12">Cysteine--tRNA ligase</fullName>
        <ecNumber evidence="12">6.1.1.16</ecNumber>
    </recommendedName>
    <alternativeName>
        <fullName evidence="12">Cysteinyl-tRNA synthetase</fullName>
        <shortName evidence="12">CysRS</shortName>
    </alternativeName>
</protein>
<dbReference type="Gene3D" id="1.20.120.1910">
    <property type="entry name" value="Cysteine-tRNA ligase, C-terminal anti-codon recognition domain"/>
    <property type="match status" value="1"/>
</dbReference>
<keyword evidence="16" id="KW-1185">Reference proteome</keyword>
<comment type="cofactor">
    <cofactor evidence="12">
        <name>Zn(2+)</name>
        <dbReference type="ChEBI" id="CHEBI:29105"/>
    </cofactor>
    <text evidence="12">Binds 1 zinc ion per subunit.</text>
</comment>
<keyword evidence="8 12" id="KW-0067">ATP-binding</keyword>
<keyword evidence="4 12" id="KW-0436">Ligase</keyword>
<feature type="binding site" evidence="12">
    <location>
        <position position="260"/>
    </location>
    <ligand>
        <name>Zn(2+)</name>
        <dbReference type="ChEBI" id="CHEBI:29105"/>
    </ligand>
</feature>
<dbReference type="InterPro" id="IPR014729">
    <property type="entry name" value="Rossmann-like_a/b/a_fold"/>
</dbReference>
<feature type="binding site" evidence="12">
    <location>
        <position position="47"/>
    </location>
    <ligand>
        <name>Zn(2+)</name>
        <dbReference type="ChEBI" id="CHEBI:29105"/>
    </ligand>
</feature>
<keyword evidence="10 12" id="KW-0030">Aminoacyl-tRNA synthetase</keyword>
<evidence type="ECO:0000256" key="11">
    <source>
        <dbReference type="ARBA" id="ARBA00047398"/>
    </source>
</evidence>
<dbReference type="GO" id="GO:0004817">
    <property type="term" value="F:cysteine-tRNA ligase activity"/>
    <property type="evidence" value="ECO:0007669"/>
    <property type="project" value="UniProtKB-UniRule"/>
</dbReference>
<dbReference type="PANTHER" id="PTHR10890:SF30">
    <property type="entry name" value="CYSTEINE--TRNA LIGASE"/>
    <property type="match status" value="1"/>
</dbReference>
<dbReference type="GO" id="GO:0006423">
    <property type="term" value="P:cysteinyl-tRNA aminoacylation"/>
    <property type="evidence" value="ECO:0007669"/>
    <property type="project" value="UniProtKB-UniRule"/>
</dbReference>
<dbReference type="Pfam" id="PF01406">
    <property type="entry name" value="tRNA-synt_1e"/>
    <property type="match status" value="1"/>
</dbReference>
<comment type="catalytic activity">
    <reaction evidence="11 12">
        <text>tRNA(Cys) + L-cysteine + ATP = L-cysteinyl-tRNA(Cys) + AMP + diphosphate</text>
        <dbReference type="Rhea" id="RHEA:17773"/>
        <dbReference type="Rhea" id="RHEA-COMP:9661"/>
        <dbReference type="Rhea" id="RHEA-COMP:9679"/>
        <dbReference type="ChEBI" id="CHEBI:30616"/>
        <dbReference type="ChEBI" id="CHEBI:33019"/>
        <dbReference type="ChEBI" id="CHEBI:35235"/>
        <dbReference type="ChEBI" id="CHEBI:78442"/>
        <dbReference type="ChEBI" id="CHEBI:78517"/>
        <dbReference type="ChEBI" id="CHEBI:456215"/>
        <dbReference type="EC" id="6.1.1.16"/>
    </reaction>
</comment>
<comment type="subunit">
    <text evidence="2 12">Monomer.</text>
</comment>
<evidence type="ECO:0000256" key="3">
    <source>
        <dbReference type="ARBA" id="ARBA00022490"/>
    </source>
</evidence>
<dbReference type="Gene3D" id="3.40.50.620">
    <property type="entry name" value="HUPs"/>
    <property type="match status" value="1"/>
</dbReference>
<dbReference type="HAMAP" id="MF_00041">
    <property type="entry name" value="Cys_tRNA_synth"/>
    <property type="match status" value="1"/>
</dbReference>
<sequence length="540" mass="60045">MDKSSHPQNDKHSVSLAAADLRLYDTATHQVTPFHPIEEGRVGIYVCGATVQSSPHIGHIRTTLAFDLIRRWLMRLGYQVTLVRNVTDIDDKILDKASAAGQRWWERAYIYEREFSRAYEALGALPPTYEPRATGHITDMIDLVQRIIDRGHAYVVPDAEGNPSGNVYFDVPSWPDYGELTHQQTGTQAADEQAAIADRMGPSVDADGRDDPYNPADQGEAGKRNPRDFALWKAPKPTDPSTARWKTPFGTGRPGWHLECSAMSHRYLGADFDIHGGGLDLRFPHHENEMAQSHAAGWGFAHRWMHTAWVTQKGEKMSKSLGNGLSVDQVLAAYPAWVVRYALISVQYRSMLEWSDQTLHEAQGAYGRIANFIERAGTILGGQPSRDQVETLGADGLPADFTRAMNEDINASAALAAIFSTIRSANSSMDDLDRNRSTAGPERDQALEDLRGTLLQVRAMLDVFGLDPLADQWSDQAGPNRDDEPMQQALDALIRTRLDQRAEARKAKDFNQADQIRNELEEAGIAIVDTPDGPTWHLNQ</sequence>
<name>A0A087VT37_9BIFI</name>
<comment type="subcellular location">
    <subcellularLocation>
        <location evidence="12">Cytoplasm</location>
    </subcellularLocation>
</comment>
<dbReference type="InterPro" id="IPR024909">
    <property type="entry name" value="Cys-tRNA/MSH_ligase"/>
</dbReference>
<dbReference type="PRINTS" id="PR00983">
    <property type="entry name" value="TRNASYNTHCYS"/>
</dbReference>
<keyword evidence="7 12" id="KW-0862">Zinc</keyword>
<feature type="domain" description="Cysteinyl-tRNA synthetase class Ia DALR" evidence="14">
    <location>
        <begin position="400"/>
        <end position="474"/>
    </location>
</feature>
<keyword evidence="3 12" id="KW-0963">Cytoplasm</keyword>
<organism evidence="15 16">
    <name type="scientific">Bifidobacterium [indicum] DSM 20214 = LMG 11587</name>
    <dbReference type="NCBI Taxonomy" id="1341694"/>
    <lineage>
        <taxon>Bacteria</taxon>
        <taxon>Bacillati</taxon>
        <taxon>Actinomycetota</taxon>
        <taxon>Actinomycetes</taxon>
        <taxon>Bifidobacteriales</taxon>
        <taxon>Bifidobacteriaceae</taxon>
        <taxon>Bifidobacterium</taxon>
    </lineage>
</organism>
<feature type="region of interest" description="Disordered" evidence="13">
    <location>
        <begin position="201"/>
        <end position="250"/>
    </location>
</feature>
<dbReference type="NCBIfam" id="TIGR00435">
    <property type="entry name" value="cysS"/>
    <property type="match status" value="1"/>
</dbReference>
<keyword evidence="5 12" id="KW-0479">Metal-binding</keyword>
<dbReference type="OrthoDB" id="9815130at2"/>
<dbReference type="EC" id="6.1.1.16" evidence="12"/>
<evidence type="ECO:0000256" key="8">
    <source>
        <dbReference type="ARBA" id="ARBA00022840"/>
    </source>
</evidence>
<feature type="binding site" evidence="12">
    <location>
        <position position="319"/>
    </location>
    <ligand>
        <name>ATP</name>
        <dbReference type="ChEBI" id="CHEBI:30616"/>
    </ligand>
</feature>
<dbReference type="InterPro" id="IPR056411">
    <property type="entry name" value="CysS_C"/>
</dbReference>
<reference evidence="15 16" key="1">
    <citation type="journal article" date="2014" name="Appl. Environ. Microbiol.">
        <title>Genomic encyclopedia of type strains of the genus Bifidobacterium.</title>
        <authorList>
            <person name="Milani C."/>
            <person name="Lugli G.A."/>
            <person name="Duranti S."/>
            <person name="Turroni F."/>
            <person name="Bottacini F."/>
            <person name="Mangifesta M."/>
            <person name="Sanchez B."/>
            <person name="Viappiani A."/>
            <person name="Mancabelli L."/>
            <person name="Taminiau B."/>
            <person name="Delcenserie V."/>
            <person name="Barrangou R."/>
            <person name="Margolles A."/>
            <person name="van Sinderen D."/>
            <person name="Ventura M."/>
        </authorList>
    </citation>
    <scope>NUCLEOTIDE SEQUENCE [LARGE SCALE GENOMIC DNA]</scope>
    <source>
        <strain evidence="15 16">LMG 11587</strain>
    </source>
</reference>
<dbReference type="Pfam" id="PF23493">
    <property type="entry name" value="CysS_C"/>
    <property type="match status" value="1"/>
</dbReference>
<gene>
    <name evidence="12" type="primary">cysS</name>
    <name evidence="15" type="ORF">BINDI_0216</name>
</gene>
<feature type="short sequence motif" description="'HIGH' region" evidence="12">
    <location>
        <begin position="49"/>
        <end position="59"/>
    </location>
</feature>
<dbReference type="SMART" id="SM00840">
    <property type="entry name" value="DALR_2"/>
    <property type="match status" value="1"/>
</dbReference>
<proteinExistence type="inferred from homology"/>
<dbReference type="SUPFAM" id="SSF47323">
    <property type="entry name" value="Anticodon-binding domain of a subclass of class I aminoacyl-tRNA synthetases"/>
    <property type="match status" value="1"/>
</dbReference>
<evidence type="ECO:0000256" key="13">
    <source>
        <dbReference type="SAM" id="MobiDB-lite"/>
    </source>
</evidence>
<dbReference type="InterPro" id="IPR032678">
    <property type="entry name" value="tRNA-synt_1_cat_dom"/>
</dbReference>
<accession>A0A087VT37</accession>